<name>A0A3P7WB00_9BILA</name>
<dbReference type="Proteomes" id="UP000280834">
    <property type="component" value="Unassembled WGS sequence"/>
</dbReference>
<evidence type="ECO:0000313" key="3">
    <source>
        <dbReference type="Proteomes" id="UP000280834"/>
    </source>
</evidence>
<dbReference type="EMBL" id="UZAG01021803">
    <property type="protein sequence ID" value="VDO51659.1"/>
    <property type="molecule type" value="Genomic_DNA"/>
</dbReference>
<dbReference type="AlphaFoldDB" id="A0A3P7WB00"/>
<evidence type="ECO:0000313" key="2">
    <source>
        <dbReference type="EMBL" id="VDO51659.1"/>
    </source>
</evidence>
<protein>
    <submittedName>
        <fullName evidence="2">Uncharacterized protein</fullName>
    </submittedName>
</protein>
<feature type="region of interest" description="Disordered" evidence="1">
    <location>
        <begin position="37"/>
        <end position="61"/>
    </location>
</feature>
<feature type="compositionally biased region" description="Polar residues" evidence="1">
    <location>
        <begin position="37"/>
        <end position="48"/>
    </location>
</feature>
<keyword evidence="3" id="KW-1185">Reference proteome</keyword>
<organism evidence="2 3">
    <name type="scientific">Brugia timori</name>
    <dbReference type="NCBI Taxonomy" id="42155"/>
    <lineage>
        <taxon>Eukaryota</taxon>
        <taxon>Metazoa</taxon>
        <taxon>Ecdysozoa</taxon>
        <taxon>Nematoda</taxon>
        <taxon>Chromadorea</taxon>
        <taxon>Rhabditida</taxon>
        <taxon>Spirurina</taxon>
        <taxon>Spiruromorpha</taxon>
        <taxon>Filarioidea</taxon>
        <taxon>Onchocercidae</taxon>
        <taxon>Brugia</taxon>
    </lineage>
</organism>
<proteinExistence type="predicted"/>
<accession>A0A3P7WB00</accession>
<sequence length="61" mass="6537">MSFSTMRSLSLSLIKHSLGSHSVEFSAVFVLDKGTSNFSENSGNISTNSSLLSLDDDDHVS</sequence>
<gene>
    <name evidence="2" type="ORF">BTMF_LOCUS14914</name>
</gene>
<evidence type="ECO:0000256" key="1">
    <source>
        <dbReference type="SAM" id="MobiDB-lite"/>
    </source>
</evidence>
<reference evidence="2 3" key="1">
    <citation type="submission" date="2018-11" db="EMBL/GenBank/DDBJ databases">
        <authorList>
            <consortium name="Pathogen Informatics"/>
        </authorList>
    </citation>
    <scope>NUCLEOTIDE SEQUENCE [LARGE SCALE GENOMIC DNA]</scope>
</reference>